<organism evidence="2 3">
    <name type="scientific">Fasciola hepatica</name>
    <name type="common">Liver fluke</name>
    <dbReference type="NCBI Taxonomy" id="6192"/>
    <lineage>
        <taxon>Eukaryota</taxon>
        <taxon>Metazoa</taxon>
        <taxon>Spiralia</taxon>
        <taxon>Lophotrochozoa</taxon>
        <taxon>Platyhelminthes</taxon>
        <taxon>Trematoda</taxon>
        <taxon>Digenea</taxon>
        <taxon>Plagiorchiida</taxon>
        <taxon>Echinostomata</taxon>
        <taxon>Echinostomatoidea</taxon>
        <taxon>Fasciolidae</taxon>
        <taxon>Fasciola</taxon>
    </lineage>
</organism>
<feature type="domain" description="Reverse transcriptase" evidence="1">
    <location>
        <begin position="72"/>
        <end position="178"/>
    </location>
</feature>
<keyword evidence="2" id="KW-0808">Transferase</keyword>
<dbReference type="CDD" id="cd01650">
    <property type="entry name" value="RT_nLTR_like"/>
    <property type="match status" value="1"/>
</dbReference>
<dbReference type="InterPro" id="IPR000477">
    <property type="entry name" value="RT_dom"/>
</dbReference>
<evidence type="ECO:0000313" key="2">
    <source>
        <dbReference type="EMBL" id="THD24217.1"/>
    </source>
</evidence>
<dbReference type="EMBL" id="JXXN02001718">
    <property type="protein sequence ID" value="THD24217.1"/>
    <property type="molecule type" value="Genomic_DNA"/>
</dbReference>
<gene>
    <name evidence="2" type="ORF">D915_005112</name>
</gene>
<dbReference type="InterPro" id="IPR043502">
    <property type="entry name" value="DNA/RNA_pol_sf"/>
</dbReference>
<name>A0A4E0RTW1_FASHE</name>
<keyword evidence="3" id="KW-1185">Reference proteome</keyword>
<reference evidence="2" key="1">
    <citation type="submission" date="2019-03" db="EMBL/GenBank/DDBJ databases">
        <title>Improved annotation for the trematode Fasciola hepatica.</title>
        <authorList>
            <person name="Choi Y.-J."/>
            <person name="Martin J."/>
            <person name="Mitreva M."/>
        </authorList>
    </citation>
    <scope>NUCLEOTIDE SEQUENCE [LARGE SCALE GENOMIC DNA]</scope>
</reference>
<proteinExistence type="predicted"/>
<dbReference type="PANTHER" id="PTHR19446">
    <property type="entry name" value="REVERSE TRANSCRIPTASES"/>
    <property type="match status" value="1"/>
</dbReference>
<evidence type="ECO:0000259" key="1">
    <source>
        <dbReference type="Pfam" id="PF00078"/>
    </source>
</evidence>
<accession>A0A4E0RTW1</accession>
<protein>
    <submittedName>
        <fullName evidence="2">Acyl-CoA:glycerol-3-phosphate acyltransferase</fullName>
    </submittedName>
</protein>
<sequence length="192" mass="22337">MQVNITFLSKMEVMWEADYLKRHKASGPDGLSPSLFKDRGEALVSELTKLLWVIWDRERIPREWCKSVIVPIHKKGDRSSCENHRGISLVSIASKLLTGLILHRLSSAREMRTRENQAGFRSGRGCMDHIFTLRQTLEHRHIFCRPITSVFLDSKAAFDLVYRTVLWRCIPLKGVPEKVIFHFQWLYANSRS</sequence>
<dbReference type="SUPFAM" id="SSF56672">
    <property type="entry name" value="DNA/RNA polymerases"/>
    <property type="match status" value="1"/>
</dbReference>
<dbReference type="Pfam" id="PF00078">
    <property type="entry name" value="RVT_1"/>
    <property type="match status" value="1"/>
</dbReference>
<dbReference type="GO" id="GO:0016746">
    <property type="term" value="F:acyltransferase activity"/>
    <property type="evidence" value="ECO:0007669"/>
    <property type="project" value="UniProtKB-KW"/>
</dbReference>
<comment type="caution">
    <text evidence="2">The sequence shown here is derived from an EMBL/GenBank/DDBJ whole genome shotgun (WGS) entry which is preliminary data.</text>
</comment>
<evidence type="ECO:0000313" key="3">
    <source>
        <dbReference type="Proteomes" id="UP000230066"/>
    </source>
</evidence>
<dbReference type="AlphaFoldDB" id="A0A4E0RTW1"/>
<keyword evidence="2" id="KW-0012">Acyltransferase</keyword>
<dbReference type="Proteomes" id="UP000230066">
    <property type="component" value="Unassembled WGS sequence"/>
</dbReference>